<feature type="transmembrane region" description="Helical" evidence="2">
    <location>
        <begin position="98"/>
        <end position="115"/>
    </location>
</feature>
<gene>
    <name evidence="3" type="ORF">Esi_0205_0033</name>
</gene>
<feature type="region of interest" description="Disordered" evidence="1">
    <location>
        <begin position="434"/>
        <end position="605"/>
    </location>
</feature>
<feature type="transmembrane region" description="Helical" evidence="2">
    <location>
        <begin position="72"/>
        <end position="92"/>
    </location>
</feature>
<feature type="compositionally biased region" description="Basic and acidic residues" evidence="1">
    <location>
        <begin position="537"/>
        <end position="548"/>
    </location>
</feature>
<organism evidence="3 4">
    <name type="scientific">Ectocarpus siliculosus</name>
    <name type="common">Brown alga</name>
    <name type="synonym">Conferva siliculosa</name>
    <dbReference type="NCBI Taxonomy" id="2880"/>
    <lineage>
        <taxon>Eukaryota</taxon>
        <taxon>Sar</taxon>
        <taxon>Stramenopiles</taxon>
        <taxon>Ochrophyta</taxon>
        <taxon>PX clade</taxon>
        <taxon>Phaeophyceae</taxon>
        <taxon>Ectocarpales</taxon>
        <taxon>Ectocarpaceae</taxon>
        <taxon>Ectocarpus</taxon>
    </lineage>
</organism>
<dbReference type="Proteomes" id="UP000002630">
    <property type="component" value="Unassembled WGS sequence"/>
</dbReference>
<evidence type="ECO:0000256" key="1">
    <source>
        <dbReference type="SAM" id="MobiDB-lite"/>
    </source>
</evidence>
<feature type="compositionally biased region" description="Basic residues" evidence="1">
    <location>
        <begin position="563"/>
        <end position="576"/>
    </location>
</feature>
<feature type="compositionally biased region" description="Basic residues" evidence="1">
    <location>
        <begin position="527"/>
        <end position="536"/>
    </location>
</feature>
<keyword evidence="2" id="KW-0472">Membrane</keyword>
<name>D7FQN4_ECTSI</name>
<evidence type="ECO:0000313" key="3">
    <source>
        <dbReference type="EMBL" id="CBJ30629.1"/>
    </source>
</evidence>
<proteinExistence type="predicted"/>
<keyword evidence="2" id="KW-1133">Transmembrane helix</keyword>
<protein>
    <submittedName>
        <fullName evidence="3">Uncharacterized protein</fullName>
    </submittedName>
</protein>
<sequence length="605" mass="61991">MPCPAGFDPYADEQMDAILASVSKTKKLPSAVEQIGKKALAKDGRRLQNDLEFWGVILMLVRRLFHPLEVKVLLGTIGIIVAHTLLQLGLYFASWIRLYFLLVLVGLFASNFYAWRGRAFFLAVQAARQSRRTRWSITHPTPQTGQGGGTEDRNAGGASGYPFFYGPASSTAPGPRSSPRSAGGLLAAAALAPSPALARLASSRAKVDETSNLLGPTHRAGEIQHSRTIGAGGGTDAVDGEEDGVGKKWSPAAVAAGGAVAFAVAPGAVALAGVVAAARAAARAAKSKSAPASSSASCMMLPALFADDSSTEGAPDGLSEAASVNVGREDSPRALLALPSERTASVDRAGGSVGRIAPGSSAAAAPISSASPAAAAAAAPATPRSSSLSRSPSRQASVMASTKGPSGVVAASTAGEAMAMDANRAEAFSRAAGSFNASRNDPNRGSPAHVGGAGGERRSGSDSGSGRGSDPAAKPAAPSHDGMLGNPGKGPEENEGSKDDEPERDERTGGRAKRFLHGSSRLMHGVFGKHHHRDRSHSHVHDDDDHGDMSGPDSTRSGISHSGKWHRPHWGRSSKKSRGDAGLDTSRGSSRNDAEDIPEADGGWA</sequence>
<accession>D7FQN4</accession>
<feature type="region of interest" description="Disordered" evidence="1">
    <location>
        <begin position="378"/>
        <end position="407"/>
    </location>
</feature>
<dbReference type="InParanoid" id="D7FQN4"/>
<keyword evidence="2" id="KW-0812">Transmembrane</keyword>
<evidence type="ECO:0000256" key="2">
    <source>
        <dbReference type="SAM" id="Phobius"/>
    </source>
</evidence>
<dbReference type="EMBL" id="FN649760">
    <property type="protein sequence ID" value="CBJ30629.1"/>
    <property type="molecule type" value="Genomic_DNA"/>
</dbReference>
<evidence type="ECO:0000313" key="4">
    <source>
        <dbReference type="Proteomes" id="UP000002630"/>
    </source>
</evidence>
<reference evidence="3 4" key="1">
    <citation type="journal article" date="2010" name="Nature">
        <title>The Ectocarpus genome and the independent evolution of multicellularity in brown algae.</title>
        <authorList>
            <person name="Cock J.M."/>
            <person name="Sterck L."/>
            <person name="Rouze P."/>
            <person name="Scornet D."/>
            <person name="Allen A.E."/>
            <person name="Amoutzias G."/>
            <person name="Anthouard V."/>
            <person name="Artiguenave F."/>
            <person name="Aury J.M."/>
            <person name="Badger J.H."/>
            <person name="Beszteri B."/>
            <person name="Billiau K."/>
            <person name="Bonnet E."/>
            <person name="Bothwell J.H."/>
            <person name="Bowler C."/>
            <person name="Boyen C."/>
            <person name="Brownlee C."/>
            <person name="Carrano C.J."/>
            <person name="Charrier B."/>
            <person name="Cho G.Y."/>
            <person name="Coelho S.M."/>
            <person name="Collen J."/>
            <person name="Corre E."/>
            <person name="Da Silva C."/>
            <person name="Delage L."/>
            <person name="Delaroque N."/>
            <person name="Dittami S.M."/>
            <person name="Doulbeau S."/>
            <person name="Elias M."/>
            <person name="Farnham G."/>
            <person name="Gachon C.M."/>
            <person name="Gschloessl B."/>
            <person name="Heesch S."/>
            <person name="Jabbari K."/>
            <person name="Jubin C."/>
            <person name="Kawai H."/>
            <person name="Kimura K."/>
            <person name="Kloareg B."/>
            <person name="Kupper F.C."/>
            <person name="Lang D."/>
            <person name="Le Bail A."/>
            <person name="Leblanc C."/>
            <person name="Lerouge P."/>
            <person name="Lohr M."/>
            <person name="Lopez P.J."/>
            <person name="Martens C."/>
            <person name="Maumus F."/>
            <person name="Michel G."/>
            <person name="Miranda-Saavedra D."/>
            <person name="Morales J."/>
            <person name="Moreau H."/>
            <person name="Motomura T."/>
            <person name="Nagasato C."/>
            <person name="Napoli C.A."/>
            <person name="Nelson D.R."/>
            <person name="Nyvall-Collen P."/>
            <person name="Peters A.F."/>
            <person name="Pommier C."/>
            <person name="Potin P."/>
            <person name="Poulain J."/>
            <person name="Quesneville H."/>
            <person name="Read B."/>
            <person name="Rensing S.A."/>
            <person name="Ritter A."/>
            <person name="Rousvoal S."/>
            <person name="Samanta M."/>
            <person name="Samson G."/>
            <person name="Schroeder D.C."/>
            <person name="Segurens B."/>
            <person name="Strittmatter M."/>
            <person name="Tonon T."/>
            <person name="Tregear J.W."/>
            <person name="Valentin K."/>
            <person name="von Dassow P."/>
            <person name="Yamagishi T."/>
            <person name="Van de Peer Y."/>
            <person name="Wincker P."/>
        </authorList>
    </citation>
    <scope>NUCLEOTIDE SEQUENCE [LARGE SCALE GENOMIC DNA]</scope>
    <source>
        <strain evidence="4">Ec32 / CCAP1310/4</strain>
    </source>
</reference>
<feature type="compositionally biased region" description="Basic and acidic residues" evidence="1">
    <location>
        <begin position="490"/>
        <end position="509"/>
    </location>
</feature>
<feature type="compositionally biased region" description="Low complexity" evidence="1">
    <location>
        <begin position="378"/>
        <end position="397"/>
    </location>
</feature>
<keyword evidence="4" id="KW-1185">Reference proteome</keyword>
<dbReference type="AlphaFoldDB" id="D7FQN4"/>